<keyword evidence="4" id="KW-1185">Reference proteome</keyword>
<feature type="chain" id="PRO_5045889835" description="DUF4124 domain-containing protein" evidence="2">
    <location>
        <begin position="28"/>
        <end position="217"/>
    </location>
</feature>
<protein>
    <recommendedName>
        <fullName evidence="5">DUF4124 domain-containing protein</fullName>
    </recommendedName>
</protein>
<accession>A0ABW2Y812</accession>
<feature type="compositionally biased region" description="Low complexity" evidence="1">
    <location>
        <begin position="147"/>
        <end position="172"/>
    </location>
</feature>
<reference evidence="4" key="1">
    <citation type="journal article" date="2019" name="Int. J. Syst. Evol. Microbiol.">
        <title>The Global Catalogue of Microorganisms (GCM) 10K type strain sequencing project: providing services to taxonomists for standard genome sequencing and annotation.</title>
        <authorList>
            <consortium name="The Broad Institute Genomics Platform"/>
            <consortium name="The Broad Institute Genome Sequencing Center for Infectious Disease"/>
            <person name="Wu L."/>
            <person name="Ma J."/>
        </authorList>
    </citation>
    <scope>NUCLEOTIDE SEQUENCE [LARGE SCALE GENOMIC DNA]</scope>
    <source>
        <strain evidence="4">CCUG 55585</strain>
    </source>
</reference>
<sequence length="217" mass="23245">MPAVLRLSFAACLLSAASLLPVPSTNAQTPKLNRCVAPNGDTVYTDRRCDEIGAQSRSLRSPTGATLSTRRMACARTLQDLVHEISAAIDNRDANRLGAVYHWVGHDDASGAKVYDRLQAIVDRPLVDIAPLRASAPVEDVPPIAAPSPESNAALPAAPATPATAAETVGTDAPPPPGPVRRAPYGLRLQQTLRNSATPSRTDLRLQRHFDCWWITF</sequence>
<evidence type="ECO:0000313" key="4">
    <source>
        <dbReference type="Proteomes" id="UP001597110"/>
    </source>
</evidence>
<dbReference type="EMBL" id="JBHTIF010000001">
    <property type="protein sequence ID" value="MFD0724183.1"/>
    <property type="molecule type" value="Genomic_DNA"/>
</dbReference>
<organism evidence="3 4">
    <name type="scientific">Lysobacter brunescens</name>
    <dbReference type="NCBI Taxonomy" id="262323"/>
    <lineage>
        <taxon>Bacteria</taxon>
        <taxon>Pseudomonadati</taxon>
        <taxon>Pseudomonadota</taxon>
        <taxon>Gammaproteobacteria</taxon>
        <taxon>Lysobacterales</taxon>
        <taxon>Lysobacteraceae</taxon>
        <taxon>Lysobacter</taxon>
    </lineage>
</organism>
<dbReference type="RefSeq" id="WP_386821858.1">
    <property type="nucleotide sequence ID" value="NZ_JBHTIF010000001.1"/>
</dbReference>
<dbReference type="Proteomes" id="UP001597110">
    <property type="component" value="Unassembled WGS sequence"/>
</dbReference>
<evidence type="ECO:0000313" key="3">
    <source>
        <dbReference type="EMBL" id="MFD0724183.1"/>
    </source>
</evidence>
<keyword evidence="2" id="KW-0732">Signal</keyword>
<feature type="signal peptide" evidence="2">
    <location>
        <begin position="1"/>
        <end position="27"/>
    </location>
</feature>
<evidence type="ECO:0008006" key="5">
    <source>
        <dbReference type="Google" id="ProtNLM"/>
    </source>
</evidence>
<comment type="caution">
    <text evidence="3">The sequence shown here is derived from an EMBL/GenBank/DDBJ whole genome shotgun (WGS) entry which is preliminary data.</text>
</comment>
<evidence type="ECO:0000256" key="1">
    <source>
        <dbReference type="SAM" id="MobiDB-lite"/>
    </source>
</evidence>
<name>A0ABW2Y812_9GAMM</name>
<gene>
    <name evidence="3" type="ORF">ACFQ0E_01090</name>
</gene>
<proteinExistence type="predicted"/>
<feature type="region of interest" description="Disordered" evidence="1">
    <location>
        <begin position="141"/>
        <end position="183"/>
    </location>
</feature>
<evidence type="ECO:0000256" key="2">
    <source>
        <dbReference type="SAM" id="SignalP"/>
    </source>
</evidence>